<dbReference type="Gene3D" id="1.10.20.140">
    <property type="match status" value="1"/>
</dbReference>
<dbReference type="Gene3D" id="3.40.50.300">
    <property type="entry name" value="P-loop containing nucleotide triphosphate hydrolases"/>
    <property type="match status" value="1"/>
</dbReference>
<dbReference type="AlphaFoldDB" id="A0A6J6E3W7"/>
<dbReference type="InterPro" id="IPR018022">
    <property type="entry name" value="IPT"/>
</dbReference>
<evidence type="ECO:0000256" key="6">
    <source>
        <dbReference type="ARBA" id="ARBA00022741"/>
    </source>
</evidence>
<dbReference type="SUPFAM" id="SSF52540">
    <property type="entry name" value="P-loop containing nucleoside triphosphate hydrolases"/>
    <property type="match status" value="1"/>
</dbReference>
<protein>
    <recommendedName>
        <fullName evidence="3">tRNA dimethylallyltransferase</fullName>
        <ecNumber evidence="3">2.5.1.75</ecNumber>
    </recommendedName>
</protein>
<keyword evidence="8" id="KW-0460">Magnesium</keyword>
<dbReference type="GO" id="GO:0006400">
    <property type="term" value="P:tRNA modification"/>
    <property type="evidence" value="ECO:0007669"/>
    <property type="project" value="TreeGrafter"/>
</dbReference>
<evidence type="ECO:0000256" key="3">
    <source>
        <dbReference type="ARBA" id="ARBA00012665"/>
    </source>
</evidence>
<evidence type="ECO:0000256" key="1">
    <source>
        <dbReference type="ARBA" id="ARBA00001946"/>
    </source>
</evidence>
<dbReference type="InterPro" id="IPR039657">
    <property type="entry name" value="Dimethylallyltransferase"/>
</dbReference>
<dbReference type="NCBIfam" id="TIGR00174">
    <property type="entry name" value="miaA"/>
    <property type="match status" value="1"/>
</dbReference>
<keyword evidence="7" id="KW-0067">ATP-binding</keyword>
<dbReference type="PANTHER" id="PTHR11088">
    <property type="entry name" value="TRNA DIMETHYLALLYLTRANSFERASE"/>
    <property type="match status" value="1"/>
</dbReference>
<sequence length="285" mass="31680">MAMALARSRSDIELVTVDSMQVYRGMNIGTAKPSAAEQSEIVHHLLDMCDPDDDYTVARFQRDCFAVLADIEERGKRAVLVGGTGLYLQAITDDLEIPARFPEVRAELELEPDTAVLFARLEGQDPLAASRMEPTNRRRVVRALEVTVGSGRPFSSFGPGLEEYPPAPFPVVGLAMERVVLDQRIAQRYEQQMADGFLAEVQTLVDRPAGLGRTARQALGYAELLDHIENGTPLDDALETAVTRTRRFARRQQRWFGRDPRINWIETDGEVSANALAELARGLID</sequence>
<dbReference type="PANTHER" id="PTHR11088:SF60">
    <property type="entry name" value="TRNA DIMETHYLALLYLTRANSFERASE"/>
    <property type="match status" value="1"/>
</dbReference>
<evidence type="ECO:0000313" key="10">
    <source>
        <dbReference type="EMBL" id="CAB4570004.1"/>
    </source>
</evidence>
<reference evidence="10" key="1">
    <citation type="submission" date="2020-05" db="EMBL/GenBank/DDBJ databases">
        <authorList>
            <person name="Chiriac C."/>
            <person name="Salcher M."/>
            <person name="Ghai R."/>
            <person name="Kavagutti S V."/>
        </authorList>
    </citation>
    <scope>NUCLEOTIDE SEQUENCE</scope>
</reference>
<comment type="cofactor">
    <cofactor evidence="1">
        <name>Mg(2+)</name>
        <dbReference type="ChEBI" id="CHEBI:18420"/>
    </cofactor>
</comment>
<evidence type="ECO:0000256" key="8">
    <source>
        <dbReference type="ARBA" id="ARBA00022842"/>
    </source>
</evidence>
<dbReference type="GO" id="GO:0005524">
    <property type="term" value="F:ATP binding"/>
    <property type="evidence" value="ECO:0007669"/>
    <property type="project" value="UniProtKB-KW"/>
</dbReference>
<name>A0A6J6E3W7_9ZZZZ</name>
<dbReference type="GO" id="GO:0052381">
    <property type="term" value="F:tRNA dimethylallyltransferase activity"/>
    <property type="evidence" value="ECO:0007669"/>
    <property type="project" value="UniProtKB-EC"/>
</dbReference>
<keyword evidence="5" id="KW-0819">tRNA processing</keyword>
<keyword evidence="6" id="KW-0547">Nucleotide-binding</keyword>
<dbReference type="HAMAP" id="MF_00185">
    <property type="entry name" value="IPP_trans"/>
    <property type="match status" value="1"/>
</dbReference>
<dbReference type="Pfam" id="PF01715">
    <property type="entry name" value="IPPT"/>
    <property type="match status" value="1"/>
</dbReference>
<evidence type="ECO:0000256" key="9">
    <source>
        <dbReference type="ARBA" id="ARBA00049563"/>
    </source>
</evidence>
<dbReference type="InterPro" id="IPR027417">
    <property type="entry name" value="P-loop_NTPase"/>
</dbReference>
<comment type="similarity">
    <text evidence="2">Belongs to the IPP transferase family.</text>
</comment>
<evidence type="ECO:0000256" key="4">
    <source>
        <dbReference type="ARBA" id="ARBA00022679"/>
    </source>
</evidence>
<accession>A0A6J6E3W7</accession>
<dbReference type="EMBL" id="CAEZTG010000100">
    <property type="protein sequence ID" value="CAB4570004.1"/>
    <property type="molecule type" value="Genomic_DNA"/>
</dbReference>
<comment type="catalytic activity">
    <reaction evidence="9">
        <text>adenosine(37) in tRNA + dimethylallyl diphosphate = N(6)-dimethylallyladenosine(37) in tRNA + diphosphate</text>
        <dbReference type="Rhea" id="RHEA:26482"/>
        <dbReference type="Rhea" id="RHEA-COMP:10162"/>
        <dbReference type="Rhea" id="RHEA-COMP:10375"/>
        <dbReference type="ChEBI" id="CHEBI:33019"/>
        <dbReference type="ChEBI" id="CHEBI:57623"/>
        <dbReference type="ChEBI" id="CHEBI:74411"/>
        <dbReference type="ChEBI" id="CHEBI:74415"/>
        <dbReference type="EC" id="2.5.1.75"/>
    </reaction>
</comment>
<dbReference type="EC" id="2.5.1.75" evidence="3"/>
<proteinExistence type="inferred from homology"/>
<evidence type="ECO:0000256" key="2">
    <source>
        <dbReference type="ARBA" id="ARBA00005842"/>
    </source>
</evidence>
<evidence type="ECO:0000256" key="7">
    <source>
        <dbReference type="ARBA" id="ARBA00022840"/>
    </source>
</evidence>
<organism evidence="10">
    <name type="scientific">freshwater metagenome</name>
    <dbReference type="NCBI Taxonomy" id="449393"/>
    <lineage>
        <taxon>unclassified sequences</taxon>
        <taxon>metagenomes</taxon>
        <taxon>ecological metagenomes</taxon>
    </lineage>
</organism>
<evidence type="ECO:0000256" key="5">
    <source>
        <dbReference type="ARBA" id="ARBA00022694"/>
    </source>
</evidence>
<gene>
    <name evidence="10" type="ORF">UFOPK1603_01095</name>
</gene>
<keyword evidence="4" id="KW-0808">Transferase</keyword>